<keyword evidence="14" id="KW-1185">Reference proteome</keyword>
<dbReference type="InterPro" id="IPR004387">
    <property type="entry name" value="Pept_M50_Zn"/>
</dbReference>
<evidence type="ECO:0000313" key="14">
    <source>
        <dbReference type="Proteomes" id="UP000234190"/>
    </source>
</evidence>
<keyword evidence="7 11" id="KW-0862">Zinc</keyword>
<evidence type="ECO:0000256" key="8">
    <source>
        <dbReference type="ARBA" id="ARBA00022989"/>
    </source>
</evidence>
<dbReference type="NCBIfam" id="TIGR00054">
    <property type="entry name" value="RIP metalloprotease RseP"/>
    <property type="match status" value="1"/>
</dbReference>
<evidence type="ECO:0000256" key="5">
    <source>
        <dbReference type="ARBA" id="ARBA00022692"/>
    </source>
</evidence>
<keyword evidence="10 11" id="KW-0472">Membrane</keyword>
<dbReference type="InterPro" id="IPR001478">
    <property type="entry name" value="PDZ"/>
</dbReference>
<evidence type="ECO:0000256" key="7">
    <source>
        <dbReference type="ARBA" id="ARBA00022833"/>
    </source>
</evidence>
<dbReference type="GO" id="GO:0046872">
    <property type="term" value="F:metal ion binding"/>
    <property type="evidence" value="ECO:0007669"/>
    <property type="project" value="UniProtKB-KW"/>
</dbReference>
<dbReference type="Pfam" id="PF02163">
    <property type="entry name" value="Peptidase_M50"/>
    <property type="match status" value="1"/>
</dbReference>
<name>A0A2N4U7P3_9BURK</name>
<dbReference type="GO" id="GO:0004222">
    <property type="term" value="F:metalloendopeptidase activity"/>
    <property type="evidence" value="ECO:0007669"/>
    <property type="project" value="InterPro"/>
</dbReference>
<dbReference type="GO" id="GO:0006508">
    <property type="term" value="P:proteolysis"/>
    <property type="evidence" value="ECO:0007669"/>
    <property type="project" value="UniProtKB-KW"/>
</dbReference>
<feature type="domain" description="PDZ" evidence="12">
    <location>
        <begin position="208"/>
        <end position="275"/>
    </location>
</feature>
<dbReference type="AlphaFoldDB" id="A0A2N4U7P3"/>
<evidence type="ECO:0000259" key="12">
    <source>
        <dbReference type="SMART" id="SM00228"/>
    </source>
</evidence>
<dbReference type="SUPFAM" id="SSF50156">
    <property type="entry name" value="PDZ domain-like"/>
    <property type="match status" value="2"/>
</dbReference>
<dbReference type="Pfam" id="PF17820">
    <property type="entry name" value="PDZ_6"/>
    <property type="match status" value="1"/>
</dbReference>
<evidence type="ECO:0000256" key="3">
    <source>
        <dbReference type="ARBA" id="ARBA00007931"/>
    </source>
</evidence>
<dbReference type="OrthoDB" id="9782003at2"/>
<feature type="transmembrane region" description="Helical" evidence="11">
    <location>
        <begin position="422"/>
        <end position="439"/>
    </location>
</feature>
<proteinExistence type="inferred from homology"/>
<protein>
    <recommendedName>
        <fullName evidence="11">Zinc metalloprotease</fullName>
        <ecNumber evidence="11">3.4.24.-</ecNumber>
    </recommendedName>
</protein>
<dbReference type="CDD" id="cd06163">
    <property type="entry name" value="S2P-M50_PDZ_RseP-like"/>
    <property type="match status" value="1"/>
</dbReference>
<gene>
    <name evidence="13" type="primary">rseP</name>
    <name evidence="13" type="ORF">CR159_05420</name>
</gene>
<dbReference type="CDD" id="cd23081">
    <property type="entry name" value="cpPDZ_EcRseP-like"/>
    <property type="match status" value="1"/>
</dbReference>
<evidence type="ECO:0000256" key="1">
    <source>
        <dbReference type="ARBA" id="ARBA00001947"/>
    </source>
</evidence>
<dbReference type="InterPro" id="IPR041489">
    <property type="entry name" value="PDZ_6"/>
</dbReference>
<dbReference type="InterPro" id="IPR036034">
    <property type="entry name" value="PDZ_sf"/>
</dbReference>
<comment type="cofactor">
    <cofactor evidence="1 11">
        <name>Zn(2+)</name>
        <dbReference type="ChEBI" id="CHEBI:29105"/>
    </cofactor>
</comment>
<dbReference type="EC" id="3.4.24.-" evidence="11"/>
<feature type="transmembrane region" description="Helical" evidence="11">
    <location>
        <begin position="368"/>
        <end position="388"/>
    </location>
</feature>
<keyword evidence="6 11" id="KW-0378">Hydrolase</keyword>
<keyword evidence="4 13" id="KW-0645">Protease</keyword>
<evidence type="ECO:0000256" key="6">
    <source>
        <dbReference type="ARBA" id="ARBA00022801"/>
    </source>
</evidence>
<dbReference type="GO" id="GO:0016020">
    <property type="term" value="C:membrane"/>
    <property type="evidence" value="ECO:0007669"/>
    <property type="project" value="UniProtKB-SubCell"/>
</dbReference>
<evidence type="ECO:0000256" key="10">
    <source>
        <dbReference type="ARBA" id="ARBA00023136"/>
    </source>
</evidence>
<evidence type="ECO:0000256" key="9">
    <source>
        <dbReference type="ARBA" id="ARBA00023049"/>
    </source>
</evidence>
<evidence type="ECO:0000256" key="11">
    <source>
        <dbReference type="RuleBase" id="RU362031"/>
    </source>
</evidence>
<evidence type="ECO:0000313" key="13">
    <source>
        <dbReference type="EMBL" id="PLC51032.1"/>
    </source>
</evidence>
<accession>A0A2N4U7P3</accession>
<keyword evidence="5 11" id="KW-0812">Transmembrane</keyword>
<organism evidence="13 14">
    <name type="scientific">Pollutimonas subterranea</name>
    <dbReference type="NCBI Taxonomy" id="2045210"/>
    <lineage>
        <taxon>Bacteria</taxon>
        <taxon>Pseudomonadati</taxon>
        <taxon>Pseudomonadota</taxon>
        <taxon>Betaproteobacteria</taxon>
        <taxon>Burkholderiales</taxon>
        <taxon>Alcaligenaceae</taxon>
        <taxon>Pollutimonas</taxon>
    </lineage>
</organism>
<comment type="subcellular location">
    <subcellularLocation>
        <location evidence="2">Membrane</location>
        <topology evidence="2">Multi-pass membrane protein</topology>
    </subcellularLocation>
</comment>
<feature type="transmembrane region" description="Helical" evidence="11">
    <location>
        <begin position="6"/>
        <end position="26"/>
    </location>
</feature>
<evidence type="ECO:0000256" key="2">
    <source>
        <dbReference type="ARBA" id="ARBA00004141"/>
    </source>
</evidence>
<comment type="caution">
    <text evidence="13">The sequence shown here is derived from an EMBL/GenBank/DDBJ whole genome shotgun (WGS) entry which is preliminary data.</text>
</comment>
<dbReference type="EMBL" id="PDNW01000003">
    <property type="protein sequence ID" value="PLC51032.1"/>
    <property type="molecule type" value="Genomic_DNA"/>
</dbReference>
<keyword evidence="8 11" id="KW-1133">Transmembrane helix</keyword>
<dbReference type="PANTHER" id="PTHR42837:SF2">
    <property type="entry name" value="MEMBRANE METALLOPROTEASE ARASP2, CHLOROPLASTIC-RELATED"/>
    <property type="match status" value="1"/>
</dbReference>
<keyword evidence="9 11" id="KW-0482">Metalloprotease</keyword>
<dbReference type="Proteomes" id="UP000234190">
    <property type="component" value="Unassembled WGS sequence"/>
</dbReference>
<reference evidence="13 14" key="1">
    <citation type="submission" date="2017-10" db="EMBL/GenBank/DDBJ databases">
        <title>Two draft genome sequences of Pusillimonas sp. strains isolated from a nitrate- and radionuclide-contaminated groundwater in Russia.</title>
        <authorList>
            <person name="Grouzdev D.S."/>
            <person name="Tourova T.P."/>
            <person name="Goeva M.A."/>
            <person name="Babich T.L."/>
            <person name="Sokolova D.S."/>
            <person name="Abdullin R."/>
            <person name="Poltaraus A.B."/>
            <person name="Toshchakov S.V."/>
            <person name="Nazina T.N."/>
        </authorList>
    </citation>
    <scope>NUCLEOTIDE SEQUENCE [LARGE SCALE GENOMIC DNA]</scope>
    <source>
        <strain evidence="13 14">JR1/69-3-13</strain>
    </source>
</reference>
<comment type="similarity">
    <text evidence="3 11">Belongs to the peptidase M50B family.</text>
</comment>
<keyword evidence="11" id="KW-0479">Metal-binding</keyword>
<dbReference type="SMART" id="SM00228">
    <property type="entry name" value="PDZ"/>
    <property type="match status" value="2"/>
</dbReference>
<dbReference type="RefSeq" id="WP_102072984.1">
    <property type="nucleotide sequence ID" value="NZ_PDNW01000003.1"/>
</dbReference>
<dbReference type="PANTHER" id="PTHR42837">
    <property type="entry name" value="REGULATOR OF SIGMA-E PROTEASE RSEP"/>
    <property type="match status" value="1"/>
</dbReference>
<evidence type="ECO:0000256" key="4">
    <source>
        <dbReference type="ARBA" id="ARBA00022670"/>
    </source>
</evidence>
<sequence>MLFTLLAFAIALGVLITFHELGHYWVARRCGVRILRFSVGFGKVLIRRTDRHGTEWAVSAIPLGGYVKMLDDAPENSTAEEQGRAFNNKSLSQRSAIVLAGPVANLVLAALLYTALGLAGTNEPAAILAAPPPSTTAAQAGFQAGDQITSVNDEPVQSWSEARWQMLDALTSGGEARIQVNTATGRSHERRLDLQPAAIEPEGSDLMADAGLMLAAPRPLINQITPGGAGEQAGLRDGDVVIALGSLKEPSANAVVTEIQNHAGQPLPITVLRDGAPVTLTVTPHAQAGDDGATIGRIGVLLGADFPMVTVRYGLFDSLGRGISRTVDTAWFSLKMMGRMVTGDVSLRNVSGPVTIADYAGQTARIGLAAYIGFLALISVSIGVLNLLPVPMLDGGHLMFYIIEAVRGKPIPDKWLESSQRIGLALLAGLMGLAFFNDFSRLFT</sequence>
<dbReference type="InterPro" id="IPR008915">
    <property type="entry name" value="Peptidase_M50"/>
</dbReference>
<dbReference type="Gene3D" id="2.30.42.10">
    <property type="match status" value="2"/>
</dbReference>
<feature type="domain" description="PDZ" evidence="12">
    <location>
        <begin position="114"/>
        <end position="184"/>
    </location>
</feature>